<comment type="caution">
    <text evidence="1">The sequence shown here is derived from an EMBL/GenBank/DDBJ whole genome shotgun (WGS) entry which is preliminary data.</text>
</comment>
<sequence length="174" mass="19613">MATLGQALENLDKFINEFPIVVVKTIQENKEDIVESVREQISVGLDGDEKKLTPSYSADPFFSTKEAGRWKGKAKQYVKWKKDITPPARSWLGYDKRGVDTPNLYITGVFHESIKATDIPDGVRIASAGNVEFGKDIESKYGSAIFKLSPKAREFFMKHHLAPELKKLFAKYGQ</sequence>
<protein>
    <submittedName>
        <fullName evidence="1">Uncharacterized protein</fullName>
    </submittedName>
</protein>
<dbReference type="AlphaFoldDB" id="A0A5J4SS63"/>
<name>A0A5J4SS63_9ZZZZ</name>
<accession>A0A5J4SS63</accession>
<organism evidence="1">
    <name type="scientific">termite gut metagenome</name>
    <dbReference type="NCBI Taxonomy" id="433724"/>
    <lineage>
        <taxon>unclassified sequences</taxon>
        <taxon>metagenomes</taxon>
        <taxon>organismal metagenomes</taxon>
    </lineage>
</organism>
<proteinExistence type="predicted"/>
<evidence type="ECO:0000313" key="1">
    <source>
        <dbReference type="EMBL" id="KAA6348652.1"/>
    </source>
</evidence>
<dbReference type="EMBL" id="SNRY01000063">
    <property type="protein sequence ID" value="KAA6348652.1"/>
    <property type="molecule type" value="Genomic_DNA"/>
</dbReference>
<reference evidence="1" key="1">
    <citation type="submission" date="2019-03" db="EMBL/GenBank/DDBJ databases">
        <title>Single cell metagenomics reveals metabolic interactions within the superorganism composed of flagellate Streblomastix strix and complex community of Bacteroidetes bacteria on its surface.</title>
        <authorList>
            <person name="Treitli S.C."/>
            <person name="Kolisko M."/>
            <person name="Husnik F."/>
            <person name="Keeling P."/>
            <person name="Hampl V."/>
        </authorList>
    </citation>
    <scope>NUCLEOTIDE SEQUENCE</scope>
    <source>
        <strain evidence="1">STM</strain>
    </source>
</reference>
<gene>
    <name evidence="1" type="ORF">EZS27_003885</name>
</gene>